<organism evidence="4 5">
    <name type="scientific">Frankia alni (strain DSM 45986 / CECT 9034 / ACN14a)</name>
    <dbReference type="NCBI Taxonomy" id="326424"/>
    <lineage>
        <taxon>Bacteria</taxon>
        <taxon>Bacillati</taxon>
        <taxon>Actinomycetota</taxon>
        <taxon>Actinomycetes</taxon>
        <taxon>Frankiales</taxon>
        <taxon>Frankiaceae</taxon>
        <taxon>Frankia</taxon>
    </lineage>
</organism>
<protein>
    <recommendedName>
        <fullName evidence="6">Peptidase</fullName>
    </recommendedName>
</protein>
<evidence type="ECO:0000313" key="4">
    <source>
        <dbReference type="EMBL" id="CAJ65221.1"/>
    </source>
</evidence>
<feature type="compositionally biased region" description="Basic and acidic residues" evidence="1">
    <location>
        <begin position="10"/>
        <end position="20"/>
    </location>
</feature>
<sequence length="509" mass="52965">MSQVTGADTTRADQGDRGDRAGAVPEAAHEIVERALALSRADGCVVIATESSSVNLRWATNTLTTNGASRDRSITVVSVVGRSFGVRTASTVGAPAGRGARPGDLPHPTDADGLAELVRAAEDAAREAADAEDYADLLGPATAGLAGGGPEQVTGGGAFTDPAARTGTGVFAAFARDLAEAFGAARAQGSRLFGFAQHGVTTTWLGTSTGLRLRHSQPTGSVEWNAKSGVPGGSVWHGQSTHDFTDVDVAATVAALRSRLAWCERSVELPAGRYETLLPPSAVADLMIYLYWSAAGRDAAEGRTVFSRPGGGTRIGEAIGPAGLRLFSDPADPELATTPFVTAGSSSSMSSVFDNGLTLGATDWIRDGALAALVQTRASARATQSAVTPMIDNLTLDAGGAASLDEMIASTRRGLLLTSLWYIRDVDPEVLLLTGLTRDGVYLVENGEVTGAVNNFRFNESPVDLLGRTAQIGAATRTMAREWADWFTLTRMPPMRVPDFNMSSVSPAN</sequence>
<name>Q0RBG5_FRAAA</name>
<dbReference type="HOGENOM" id="CLU_046126_0_0_11"/>
<evidence type="ECO:0000259" key="3">
    <source>
        <dbReference type="Pfam" id="PF19290"/>
    </source>
</evidence>
<evidence type="ECO:0008006" key="6">
    <source>
        <dbReference type="Google" id="ProtNLM"/>
    </source>
</evidence>
<dbReference type="AlphaFoldDB" id="Q0RBG5"/>
<accession>Q0RBG5</accession>
<feature type="domain" description="Metalloprotease TldD/E C-terminal" evidence="2">
    <location>
        <begin position="272"/>
        <end position="503"/>
    </location>
</feature>
<dbReference type="InterPro" id="IPR036059">
    <property type="entry name" value="TldD/PmbA_sf"/>
</dbReference>
<evidence type="ECO:0000313" key="5">
    <source>
        <dbReference type="Proteomes" id="UP000000657"/>
    </source>
</evidence>
<dbReference type="Proteomes" id="UP000000657">
    <property type="component" value="Chromosome"/>
</dbReference>
<dbReference type="OrthoDB" id="9763230at2"/>
<dbReference type="InterPro" id="IPR045569">
    <property type="entry name" value="Metalloprtase-TldD/E_C"/>
</dbReference>
<dbReference type="Pfam" id="PF19289">
    <property type="entry name" value="PmbA_TldD_3rd"/>
    <property type="match status" value="1"/>
</dbReference>
<dbReference type="Pfam" id="PF19290">
    <property type="entry name" value="PmbA_TldD_2nd"/>
    <property type="match status" value="1"/>
</dbReference>
<dbReference type="InterPro" id="IPR045570">
    <property type="entry name" value="Metalloprtase-TldD/E_cen_dom"/>
</dbReference>
<feature type="domain" description="Metalloprotease TldD/E central" evidence="3">
    <location>
        <begin position="173"/>
        <end position="253"/>
    </location>
</feature>
<evidence type="ECO:0000259" key="2">
    <source>
        <dbReference type="Pfam" id="PF19289"/>
    </source>
</evidence>
<dbReference type="KEGG" id="fal:FRAAL6598"/>
<keyword evidence="5" id="KW-1185">Reference proteome</keyword>
<dbReference type="InterPro" id="IPR035068">
    <property type="entry name" value="TldD/PmbA_N"/>
</dbReference>
<feature type="region of interest" description="Disordered" evidence="1">
    <location>
        <begin position="1"/>
        <end position="23"/>
    </location>
</feature>
<gene>
    <name evidence="4" type="ordered locus">FRAAL6598</name>
</gene>
<dbReference type="PANTHER" id="PTHR43666:SF1">
    <property type="entry name" value="CONSERVED PROTEIN"/>
    <property type="match status" value="1"/>
</dbReference>
<dbReference type="GO" id="GO:0006508">
    <property type="term" value="P:proteolysis"/>
    <property type="evidence" value="ECO:0007669"/>
    <property type="project" value="InterPro"/>
</dbReference>
<dbReference type="PANTHER" id="PTHR43666">
    <property type="entry name" value="TLDD PROTEIN"/>
    <property type="match status" value="1"/>
</dbReference>
<dbReference type="STRING" id="326424.FRAAL6598"/>
<dbReference type="SUPFAM" id="SSF111283">
    <property type="entry name" value="Putative modulator of DNA gyrase, PmbA/TldD"/>
    <property type="match status" value="1"/>
</dbReference>
<dbReference type="eggNOG" id="COG0312">
    <property type="taxonomic scope" value="Bacteria"/>
</dbReference>
<dbReference type="Gene3D" id="3.30.2290.10">
    <property type="entry name" value="PmbA/TldD superfamily"/>
    <property type="match status" value="1"/>
</dbReference>
<reference evidence="4 5" key="1">
    <citation type="journal article" date="2007" name="Genome Res.">
        <title>Genome characteristics of facultatively symbiotic Frankia sp. strains reflect host range and host plant biogeography.</title>
        <authorList>
            <person name="Normand P."/>
            <person name="Lapierre P."/>
            <person name="Tisa L.S."/>
            <person name="Gogarten J.P."/>
            <person name="Alloisio N."/>
            <person name="Bagnarol E."/>
            <person name="Bassi C.A."/>
            <person name="Berry A.M."/>
            <person name="Bickhart D.M."/>
            <person name="Choisne N."/>
            <person name="Couloux A."/>
            <person name="Cournoyer B."/>
            <person name="Cruveiller S."/>
            <person name="Daubin V."/>
            <person name="Demange N."/>
            <person name="Francino M.P."/>
            <person name="Goltsman E."/>
            <person name="Huang Y."/>
            <person name="Kopp O.R."/>
            <person name="Labarre L."/>
            <person name="Lapidus A."/>
            <person name="Lavire C."/>
            <person name="Marechal J."/>
            <person name="Martinez M."/>
            <person name="Mastronunzio J.E."/>
            <person name="Mullin B.C."/>
            <person name="Niemann J."/>
            <person name="Pujic P."/>
            <person name="Rawnsley T."/>
            <person name="Rouy Z."/>
            <person name="Schenowitz C."/>
            <person name="Sellstedt A."/>
            <person name="Tavares F."/>
            <person name="Tomkins J.P."/>
            <person name="Vallenet D."/>
            <person name="Valverde C."/>
            <person name="Wall L.G."/>
            <person name="Wang Y."/>
            <person name="Medigue C."/>
            <person name="Benson D.R."/>
        </authorList>
    </citation>
    <scope>NUCLEOTIDE SEQUENCE [LARGE SCALE GENOMIC DNA]</scope>
    <source>
        <strain evidence="5">DSM 45986 / CECT 9034 / ACN14a</strain>
    </source>
</reference>
<dbReference type="GO" id="GO:0008237">
    <property type="term" value="F:metallopeptidase activity"/>
    <property type="evidence" value="ECO:0007669"/>
    <property type="project" value="InterPro"/>
</dbReference>
<proteinExistence type="predicted"/>
<dbReference type="EMBL" id="CT573213">
    <property type="protein sequence ID" value="CAJ65221.1"/>
    <property type="molecule type" value="Genomic_DNA"/>
</dbReference>
<dbReference type="RefSeq" id="WP_011607635.1">
    <property type="nucleotide sequence ID" value="NC_008278.1"/>
</dbReference>
<evidence type="ECO:0000256" key="1">
    <source>
        <dbReference type="SAM" id="MobiDB-lite"/>
    </source>
</evidence>